<keyword evidence="1" id="KW-0732">Signal</keyword>
<dbReference type="PANTHER" id="PTHR43308">
    <property type="entry name" value="OUTER MEMBRANE PROTEIN ALPHA-RELATED"/>
    <property type="match status" value="1"/>
</dbReference>
<dbReference type="InterPro" id="IPR011801">
    <property type="entry name" value="Swm_rep_I_cyn"/>
</dbReference>
<organism evidence="3 4">
    <name type="scientific">Cohnella silvisoli</name>
    <dbReference type="NCBI Taxonomy" id="2873699"/>
    <lineage>
        <taxon>Bacteria</taxon>
        <taxon>Bacillati</taxon>
        <taxon>Bacillota</taxon>
        <taxon>Bacilli</taxon>
        <taxon>Bacillales</taxon>
        <taxon>Paenibacillaceae</taxon>
        <taxon>Cohnella</taxon>
    </lineage>
</organism>
<feature type="domain" description="SLH" evidence="2">
    <location>
        <begin position="1159"/>
        <end position="1222"/>
    </location>
</feature>
<feature type="domain" description="SLH" evidence="2">
    <location>
        <begin position="1223"/>
        <end position="1283"/>
    </location>
</feature>
<proteinExistence type="predicted"/>
<dbReference type="InterPro" id="IPR028059">
    <property type="entry name" value="SWM_rpt"/>
</dbReference>
<reference evidence="3 4" key="1">
    <citation type="journal article" date="2023" name="Genome Announc.">
        <title>Pan-Genome Analyses of the Genus Cohnella and Proposal of the Novel Species Cohnella silvisoli sp. nov., Isolated from Forest Soil.</title>
        <authorList>
            <person name="Wang C."/>
            <person name="Mao L."/>
            <person name="Bao G."/>
            <person name="Zhu H."/>
        </authorList>
    </citation>
    <scope>NUCLEOTIDE SEQUENCE [LARGE SCALE GENOMIC DNA]</scope>
    <source>
        <strain evidence="3 4">NL03-T5-1</strain>
    </source>
</reference>
<dbReference type="InterPro" id="IPR032812">
    <property type="entry name" value="SbsA_Ig"/>
</dbReference>
<dbReference type="Pfam" id="PF00395">
    <property type="entry name" value="SLH"/>
    <property type="match status" value="3"/>
</dbReference>
<comment type="caution">
    <text evidence="3">The sequence shown here is derived from an EMBL/GenBank/DDBJ whole genome shotgun (WGS) entry which is preliminary data.</text>
</comment>
<dbReference type="Pfam" id="PF13205">
    <property type="entry name" value="Big_5"/>
    <property type="match status" value="2"/>
</dbReference>
<dbReference type="Pfam" id="PF13753">
    <property type="entry name" value="SWM_repeat"/>
    <property type="match status" value="3"/>
</dbReference>
<dbReference type="EMBL" id="JASKHM010000003">
    <property type="protein sequence ID" value="MEQ4482035.1"/>
    <property type="molecule type" value="Genomic_DNA"/>
</dbReference>
<accession>A0ABV1KQ06</accession>
<evidence type="ECO:0000259" key="2">
    <source>
        <dbReference type="PROSITE" id="PS51272"/>
    </source>
</evidence>
<dbReference type="Proteomes" id="UP001493487">
    <property type="component" value="Unassembled WGS sequence"/>
</dbReference>
<name>A0ABV1KQ06_9BACL</name>
<dbReference type="InterPro" id="IPR001119">
    <property type="entry name" value="SLH_dom"/>
</dbReference>
<keyword evidence="4" id="KW-1185">Reference proteome</keyword>
<dbReference type="PANTHER" id="PTHR43308:SF5">
    <property type="entry name" value="S-LAYER PROTEIN _ PEPTIDOGLYCAN ENDO-BETA-N-ACETYLGLUCOSAMINIDASE"/>
    <property type="match status" value="1"/>
</dbReference>
<gene>
    <name evidence="3" type="ORF">QJS35_06470</name>
</gene>
<evidence type="ECO:0000313" key="4">
    <source>
        <dbReference type="Proteomes" id="UP001493487"/>
    </source>
</evidence>
<evidence type="ECO:0000256" key="1">
    <source>
        <dbReference type="ARBA" id="ARBA00022729"/>
    </source>
</evidence>
<feature type="domain" description="SLH" evidence="2">
    <location>
        <begin position="1287"/>
        <end position="1346"/>
    </location>
</feature>
<dbReference type="RefSeq" id="WP_232185291.1">
    <property type="nucleotide sequence ID" value="NZ_JAIOAP010000004.1"/>
</dbReference>
<dbReference type="NCBIfam" id="TIGR02059">
    <property type="entry name" value="swm_rep_I"/>
    <property type="match status" value="4"/>
</dbReference>
<sequence length="1346" mass="142643">MPRIRNISIALLVALMIQIFGGYIGLGEKVAEAAGEPTLSILPTTGADITPNSEIILTFNEPVRRGTGTIKIMRDELDPVPDTEALAYNISGDMNNIQWAANNKVVIKLAASLTTGNYYILIPAGAFFGVTSDKAFPGYLDKTGYQFQIVTLTAKPDFPYNATAVNVDADNSITLILNFDRHMNPGKGYIRIKRSSDNTEYASINVESPVAVTIENTTTPVINSKVSIPIPKLENSTNYYVVIDPGAFVDLANNKYDGMFNPTAWSFKTEDKFDDVAPTATSFSPAIGGTIGQLATGALSITFNEKIYIGSGTIGIKKASDNSLFCSIPVSSSPAVTKDTTETIITIKPSDYACPSFVNGTLYKVEIGATSFRDATGNYYVGTNAWTFTASVDNAAPVPVTYVPAVSATVIPINTTTFSITFNEDVNLSIGLNTVIFPQNNPTSSTQLILSQDSNKKKVIFTKASGPDLLPNTKYAITIPSGVIKDLVNNPFAGILNSNQWTFDTAGVANVPTLSKAEMEGSTIVLTYSEQLDTTKIPYAENFYVTVNNVPQSVSGVSVASNQVRVVMQTGVIVGQIVKISYFPDNYSSARRIQSLQAKEAAGLSNRDVTNTADTTLPRPLSGTASGTIVSLNFNKPLAALGSSAKDQFYVVWGGQVTSVTSISLSGSTLLLTLPSVTSTTTAISVSYSPGSYPLRDLAGNPVSSFSNFQILNPYDVTAPSLTSATAIANKITLTYNEALRSTVNPVLSSFSVLVNGQAAVIYSVAINNNSVELVLAQTLTNNSIVIVSYIPSTNPVADLVGNPAPAFNGYQIVGAGNNIAKVSTAIFNGTTLTLNYTASLNSSTTPLVGQYILKADGANMNIANVSVSGTQVNLMVTSQISSSQRITISYFNVGSPLKDATGQVVEPFTDLAVTNQSTTSGGNLPDYLEANGTNGIRMNTKATTKSVFQTASGRTVNKYTVDGDKLTAAFNAIKTGSGNQAPQITFQVPSAEAGAFVSLPIRGLMDSATKIYNGVFTIEYDGSTYEFPLKAINYTQLVQSIGNNIISAQLMLKIERSSDSALVTAVNSQGGQLVGSPIDFSAVISSNGTDKAITDYDTYVSRSITVNSSGSTGDLAVVRLDAESGDVIYVPTRSEVSGNTTKVHFSRRGNSVYAVVHRSPVSFNDMTKHWARTEVSTLAAKFIVEGTSAGKFEPGKNITRADFAEFIARGLGLTGNRAAANKYGDVGTRGVNTAYIGAVSLAGIVEGGTDGKFRPNAPVTREEMATMLVRAMKYAGVSTTASSTALNGFKDRNKIGSWAKDGMAICVTAGFIKGSPTQQINPQSNATRAEAAIMVKRFLEYVDFL</sequence>
<evidence type="ECO:0000313" key="3">
    <source>
        <dbReference type="EMBL" id="MEQ4482035.1"/>
    </source>
</evidence>
<protein>
    <submittedName>
        <fullName evidence="3">SwmB domain-containing protein</fullName>
    </submittedName>
</protein>
<dbReference type="InterPro" id="IPR051465">
    <property type="entry name" value="Cell_Envelope_Struct_Comp"/>
</dbReference>
<dbReference type="PROSITE" id="PS51272">
    <property type="entry name" value="SLH"/>
    <property type="match status" value="3"/>
</dbReference>